<dbReference type="GO" id="GO:0006364">
    <property type="term" value="P:rRNA processing"/>
    <property type="evidence" value="ECO:0007669"/>
    <property type="project" value="TreeGrafter"/>
</dbReference>
<dbReference type="RefSeq" id="XP_001712397.1">
    <property type="nucleotide sequence ID" value="XM_001712345.1"/>
</dbReference>
<organism evidence="2 3">
    <name type="scientific">Hemiselmis andersenii</name>
    <name type="common">Cryptophyte alga</name>
    <dbReference type="NCBI Taxonomy" id="464988"/>
    <lineage>
        <taxon>Eukaryota</taxon>
        <taxon>Cryptophyceae</taxon>
        <taxon>Cryptomonadales</taxon>
        <taxon>Hemiselmidaceae</taxon>
        <taxon>Hemiselmis</taxon>
    </lineage>
</organism>
<evidence type="ECO:0000313" key="2">
    <source>
        <dbReference type="EMBL" id="ABW98072.1"/>
    </source>
</evidence>
<evidence type="ECO:0000313" key="3">
    <source>
        <dbReference type="Proteomes" id="UP000243127"/>
    </source>
</evidence>
<accession>A9BKR7</accession>
<proteinExistence type="inferred from homology"/>
<dbReference type="EMBL" id="CP000882">
    <property type="protein sequence ID" value="ABW98072.1"/>
    <property type="molecule type" value="Genomic_DNA"/>
</dbReference>
<gene>
    <name evidence="2" type="ORF">HAN_2g247</name>
</gene>
<name>A9BKR7_HEMAN</name>
<dbReference type="GO" id="GO:0005737">
    <property type="term" value="C:cytoplasm"/>
    <property type="evidence" value="ECO:0007669"/>
    <property type="project" value="TreeGrafter"/>
</dbReference>
<comment type="similarity">
    <text evidence="1">Belongs to the bystin family.</text>
</comment>
<dbReference type="PANTHER" id="PTHR12821:SF0">
    <property type="entry name" value="BYSTIN"/>
    <property type="match status" value="1"/>
</dbReference>
<dbReference type="PANTHER" id="PTHR12821">
    <property type="entry name" value="BYSTIN"/>
    <property type="match status" value="1"/>
</dbReference>
<protein>
    <submittedName>
        <fullName evidence="2">Bystin-like protein</fullName>
    </submittedName>
</protein>
<geneLocation type="nucleomorph" evidence="2"/>
<dbReference type="GO" id="GO:0030688">
    <property type="term" value="C:preribosome, small subunit precursor"/>
    <property type="evidence" value="ECO:0007669"/>
    <property type="project" value="TreeGrafter"/>
</dbReference>
<dbReference type="GO" id="GO:0030515">
    <property type="term" value="F:snoRNA binding"/>
    <property type="evidence" value="ECO:0007669"/>
    <property type="project" value="TreeGrafter"/>
</dbReference>
<dbReference type="GO" id="GO:0005730">
    <property type="term" value="C:nucleolus"/>
    <property type="evidence" value="ECO:0007669"/>
    <property type="project" value="TreeGrafter"/>
</dbReference>
<dbReference type="GeneID" id="5739670"/>
<reference evidence="2 3" key="1">
    <citation type="journal article" date="2007" name="Proc. Natl. Acad. Sci. U.S.A.">
        <title>Nucleomorph genome of Hemiselmis andersenii reveals complete intron loss and compaction as a driver of protein structure and function.</title>
        <authorList>
            <person name="Lane C.E."/>
            <person name="van den Heuvel K."/>
            <person name="Kozera C."/>
            <person name="Curtis B.A."/>
            <person name="Parsons B.J."/>
            <person name="Bowman S."/>
            <person name="Archibald J.M."/>
        </authorList>
    </citation>
    <scope>NUCLEOTIDE SEQUENCE [LARGE SCALE GENOMIC DNA]</scope>
    <source>
        <strain evidence="2 3">CCMP644</strain>
    </source>
</reference>
<evidence type="ECO:0000256" key="1">
    <source>
        <dbReference type="ARBA" id="ARBA00007114"/>
    </source>
</evidence>
<dbReference type="Proteomes" id="UP000243127">
    <property type="component" value="Nucleomorph 2"/>
</dbReference>
<sequence length="241" mass="28877">MEPKKTELNIFKKRSKKIKIFERAGLFLRIYRSGKIPKIIKFIPILKNFEEILWLTRPDRWSFQALFTITRMFFSKLNQDQLKRFFCLVLVPRFQEEIFKKKKINPHLFLTIKLSAKKEKFFFSNLIIPICSSKNCTTREAIFLASIISNCKFSINHILCLVLILIKDKLFSNSRCLILRGILSKKYNLPNRILEYLMDFFLFNKNKIKLEKFRNCFLIFIKNYSAFFSIEEKSCLLKILP</sequence>
<dbReference type="InterPro" id="IPR007955">
    <property type="entry name" value="Bystin"/>
</dbReference>
<dbReference type="AlphaFoldDB" id="A9BKR7"/>
<keyword evidence="2" id="KW-0542">Nucleomorph</keyword>
<dbReference type="Pfam" id="PF05291">
    <property type="entry name" value="Bystin"/>
    <property type="match status" value="1"/>
</dbReference>